<dbReference type="AlphaFoldDB" id="A0A0K1JM48"/>
<dbReference type="HAMAP" id="MF_00038">
    <property type="entry name" value="MraY"/>
    <property type="match status" value="1"/>
</dbReference>
<dbReference type="UniPathway" id="UPA00219"/>
<evidence type="ECO:0000256" key="8">
    <source>
        <dbReference type="NCBIfam" id="TIGR00445"/>
    </source>
</evidence>
<dbReference type="NCBIfam" id="TIGR00445">
    <property type="entry name" value="mraY"/>
    <property type="match status" value="1"/>
</dbReference>
<accession>A0A0K1JM48</accession>
<dbReference type="PANTHER" id="PTHR22926:SF5">
    <property type="entry name" value="PHOSPHO-N-ACETYLMURAMOYL-PENTAPEPTIDE-TRANSFERASE HOMOLOG"/>
    <property type="match status" value="1"/>
</dbReference>
<dbReference type="Pfam" id="PF10555">
    <property type="entry name" value="MraY_sig1"/>
    <property type="match status" value="1"/>
</dbReference>
<comment type="function">
    <text evidence="7">Catalyzes the initial step of the lipid cycle reactions in the biosynthesis of the cell wall peptidoglycan: transfers peptidoglycan precursor phospho-MurNAc-pentapeptide from UDP-MurNAc-pentapeptide onto the lipid carrier undecaprenyl phosphate, yielding undecaprenyl-pyrophosphoryl-MurNAc-pentapeptide, known as lipid I.</text>
</comment>
<dbReference type="KEGG" id="lmoi:VV02_21220"/>
<keyword evidence="7" id="KW-0132">Cell division</keyword>
<evidence type="ECO:0000256" key="3">
    <source>
        <dbReference type="ARBA" id="ARBA00022679"/>
    </source>
</evidence>
<reference evidence="10 11" key="1">
    <citation type="submission" date="2015-03" db="EMBL/GenBank/DDBJ databases">
        <title>Luteipulveratus halotolerans sp. nov., a novel actinobacterium (Dermacoccaceae) from Sarawak, Malaysia.</title>
        <authorList>
            <person name="Juboi H."/>
            <person name="Basik A."/>
            <person name="Shamsul S.S."/>
            <person name="Arnold P."/>
            <person name="Schmitt E.K."/>
            <person name="Sanglier J.-J."/>
            <person name="Yeo T."/>
        </authorList>
    </citation>
    <scope>NUCLEOTIDE SEQUENCE [LARGE SCALE GENOMIC DNA]</scope>
    <source>
        <strain evidence="10 11">MN07-A0370</strain>
    </source>
</reference>
<dbReference type="PROSITE" id="PS01347">
    <property type="entry name" value="MRAY_1"/>
    <property type="match status" value="1"/>
</dbReference>
<evidence type="ECO:0000256" key="1">
    <source>
        <dbReference type="ARBA" id="ARBA00004141"/>
    </source>
</evidence>
<dbReference type="Pfam" id="PF00953">
    <property type="entry name" value="Glycos_transf_4"/>
    <property type="match status" value="1"/>
</dbReference>
<evidence type="ECO:0000256" key="2">
    <source>
        <dbReference type="ARBA" id="ARBA00005583"/>
    </source>
</evidence>
<keyword evidence="4 7" id="KW-0812">Transmembrane</keyword>
<dbReference type="OrthoDB" id="9805475at2"/>
<dbReference type="PANTHER" id="PTHR22926">
    <property type="entry name" value="PHOSPHO-N-ACETYLMURAMOYL-PENTAPEPTIDE-TRANSFERASE"/>
    <property type="match status" value="1"/>
</dbReference>
<feature type="transmembrane region" description="Helical" evidence="7">
    <location>
        <begin position="280"/>
        <end position="301"/>
    </location>
</feature>
<dbReference type="GO" id="GO:0051301">
    <property type="term" value="P:cell division"/>
    <property type="evidence" value="ECO:0007669"/>
    <property type="project" value="UniProtKB-KW"/>
</dbReference>
<keyword evidence="7 9" id="KW-0479">Metal-binding</keyword>
<dbReference type="GO" id="GO:0071555">
    <property type="term" value="P:cell wall organization"/>
    <property type="evidence" value="ECO:0007669"/>
    <property type="project" value="UniProtKB-KW"/>
</dbReference>
<dbReference type="GO" id="GO:0009252">
    <property type="term" value="P:peptidoglycan biosynthetic process"/>
    <property type="evidence" value="ECO:0007669"/>
    <property type="project" value="UniProtKB-UniRule"/>
</dbReference>
<evidence type="ECO:0000256" key="5">
    <source>
        <dbReference type="ARBA" id="ARBA00022989"/>
    </source>
</evidence>
<keyword evidence="3 7" id="KW-0808">Transferase</keyword>
<name>A0A0K1JM48_9MICO</name>
<dbReference type="STRING" id="571913.VV02_21220"/>
<keyword evidence="5 7" id="KW-1133">Transmembrane helix</keyword>
<feature type="transmembrane region" description="Helical" evidence="7">
    <location>
        <begin position="48"/>
        <end position="68"/>
    </location>
</feature>
<evidence type="ECO:0000313" key="11">
    <source>
        <dbReference type="Proteomes" id="UP000066480"/>
    </source>
</evidence>
<dbReference type="InterPro" id="IPR000715">
    <property type="entry name" value="Glycosyl_transferase_4"/>
</dbReference>
<dbReference type="GO" id="GO:0008360">
    <property type="term" value="P:regulation of cell shape"/>
    <property type="evidence" value="ECO:0007669"/>
    <property type="project" value="UniProtKB-KW"/>
</dbReference>
<dbReference type="GO" id="GO:0051992">
    <property type="term" value="F:UDP-N-acetylmuramoyl-L-alanyl-D-glutamyl-meso-2,6-diaminopimelyl-D-alanyl-D-alanine:undecaprenyl-phosphate transferase activity"/>
    <property type="evidence" value="ECO:0007669"/>
    <property type="project" value="RHEA"/>
</dbReference>
<evidence type="ECO:0000256" key="4">
    <source>
        <dbReference type="ARBA" id="ARBA00022692"/>
    </source>
</evidence>
<dbReference type="GO" id="GO:0008963">
    <property type="term" value="F:phospho-N-acetylmuramoyl-pentapeptide-transferase activity"/>
    <property type="evidence" value="ECO:0007669"/>
    <property type="project" value="UniProtKB-UniRule"/>
</dbReference>
<comment type="similarity">
    <text evidence="2 7">Belongs to the glycosyltransferase 4 family. MraY subfamily.</text>
</comment>
<keyword evidence="7" id="KW-1003">Cell membrane</keyword>
<dbReference type="GO" id="GO:0046872">
    <property type="term" value="F:metal ion binding"/>
    <property type="evidence" value="ECO:0007669"/>
    <property type="project" value="UniProtKB-KW"/>
</dbReference>
<dbReference type="RefSeq" id="WP_052594800.1">
    <property type="nucleotide sequence ID" value="NZ_CP011112.1"/>
</dbReference>
<organism evidence="10 11">
    <name type="scientific">Luteipulveratus mongoliensis</name>
    <dbReference type="NCBI Taxonomy" id="571913"/>
    <lineage>
        <taxon>Bacteria</taxon>
        <taxon>Bacillati</taxon>
        <taxon>Actinomycetota</taxon>
        <taxon>Actinomycetes</taxon>
        <taxon>Micrococcales</taxon>
        <taxon>Dermacoccaceae</taxon>
        <taxon>Luteipulveratus</taxon>
    </lineage>
</organism>
<comment type="catalytic activity">
    <reaction evidence="7">
        <text>UDP-N-acetyl-alpha-D-muramoyl-L-alanyl-gamma-D-glutamyl-meso-2,6-diaminopimeloyl-D-alanyl-D-alanine + di-trans,octa-cis-undecaprenyl phosphate = di-trans,octa-cis-undecaprenyl diphospho-N-acetyl-alpha-D-muramoyl-L-alanyl-D-glutamyl-meso-2,6-diaminopimeloyl-D-alanyl-D-alanine + UMP</text>
        <dbReference type="Rhea" id="RHEA:28386"/>
        <dbReference type="ChEBI" id="CHEBI:57865"/>
        <dbReference type="ChEBI" id="CHEBI:60392"/>
        <dbReference type="ChEBI" id="CHEBI:61386"/>
        <dbReference type="ChEBI" id="CHEBI:61387"/>
        <dbReference type="EC" id="2.7.8.13"/>
    </reaction>
</comment>
<keyword evidence="7" id="KW-0131">Cell cycle</keyword>
<keyword evidence="11" id="KW-1185">Reference proteome</keyword>
<feature type="transmembrane region" description="Helical" evidence="7">
    <location>
        <begin position="80"/>
        <end position="96"/>
    </location>
</feature>
<dbReference type="InterPro" id="IPR018480">
    <property type="entry name" value="PNAcMuramoyl-5peptid_Trfase_CS"/>
</dbReference>
<dbReference type="EC" id="2.7.8.13" evidence="7 8"/>
<dbReference type="Proteomes" id="UP000066480">
    <property type="component" value="Chromosome"/>
</dbReference>
<feature type="transmembrane region" description="Helical" evidence="7">
    <location>
        <begin position="335"/>
        <end position="355"/>
    </location>
</feature>
<dbReference type="PROSITE" id="PS01348">
    <property type="entry name" value="MRAY_2"/>
    <property type="match status" value="1"/>
</dbReference>
<keyword evidence="7" id="KW-0133">Cell shape</keyword>
<dbReference type="GO" id="GO:0005886">
    <property type="term" value="C:plasma membrane"/>
    <property type="evidence" value="ECO:0007669"/>
    <property type="project" value="UniProtKB-SubCell"/>
</dbReference>
<dbReference type="CDD" id="cd06852">
    <property type="entry name" value="GT_MraY"/>
    <property type="match status" value="1"/>
</dbReference>
<feature type="transmembrane region" description="Helical" evidence="7">
    <location>
        <begin position="226"/>
        <end position="247"/>
    </location>
</feature>
<keyword evidence="7 9" id="KW-0460">Magnesium</keyword>
<keyword evidence="7" id="KW-0573">Peptidoglycan synthesis</keyword>
<comment type="pathway">
    <text evidence="7">Cell wall biogenesis; peptidoglycan biosynthesis.</text>
</comment>
<keyword evidence="7" id="KW-0961">Cell wall biogenesis/degradation</keyword>
<gene>
    <name evidence="7" type="primary">mraY</name>
    <name evidence="10" type="ORF">VV02_21220</name>
</gene>
<feature type="transmembrane region" description="Helical" evidence="7">
    <location>
        <begin position="116"/>
        <end position="133"/>
    </location>
</feature>
<protein>
    <recommendedName>
        <fullName evidence="7 8">Phospho-N-acetylmuramoyl-pentapeptide-transferase</fullName>
        <ecNumber evidence="7 8">2.7.8.13</ecNumber>
    </recommendedName>
    <alternativeName>
        <fullName evidence="7">UDP-MurNAc-pentapeptide phosphotransferase</fullName>
    </alternativeName>
</protein>
<evidence type="ECO:0000313" key="10">
    <source>
        <dbReference type="EMBL" id="AKU17784.1"/>
    </source>
</evidence>
<evidence type="ECO:0000256" key="6">
    <source>
        <dbReference type="ARBA" id="ARBA00023136"/>
    </source>
</evidence>
<feature type="transmembrane region" description="Helical" evidence="7">
    <location>
        <begin position="154"/>
        <end position="171"/>
    </location>
</feature>
<dbReference type="InterPro" id="IPR003524">
    <property type="entry name" value="PNAcMuramoyl-5peptid_Trfase"/>
</dbReference>
<feature type="transmembrane region" description="Helical" evidence="7">
    <location>
        <begin position="186"/>
        <end position="205"/>
    </location>
</feature>
<dbReference type="PATRIC" id="fig|571913.6.peg.4303"/>
<comment type="subcellular location">
    <subcellularLocation>
        <location evidence="7">Cell membrane</location>
        <topology evidence="7">Multi-pass membrane protein</topology>
    </subcellularLocation>
    <subcellularLocation>
        <location evidence="1">Membrane</location>
        <topology evidence="1">Multi-pass membrane protein</topology>
    </subcellularLocation>
</comment>
<comment type="cofactor">
    <cofactor evidence="7 9">
        <name>Mg(2+)</name>
        <dbReference type="ChEBI" id="CHEBI:18420"/>
    </cofactor>
</comment>
<keyword evidence="6 7" id="KW-0472">Membrane</keyword>
<dbReference type="EMBL" id="CP011112">
    <property type="protein sequence ID" value="AKU17784.1"/>
    <property type="molecule type" value="Genomic_DNA"/>
</dbReference>
<evidence type="ECO:0000256" key="7">
    <source>
        <dbReference type="HAMAP-Rule" id="MF_00038"/>
    </source>
</evidence>
<evidence type="ECO:0000256" key="9">
    <source>
        <dbReference type="PIRSR" id="PIRSR600715-1"/>
    </source>
</evidence>
<proteinExistence type="inferred from homology"/>
<sequence>MKAVLLSGTLALVLSLLTTRLAIRQFTKWGYGQEIHEDLPSGHQTKRGTPTMGGVAIVLSVVVGYFTAKLLTMTAPTSSAYLLLLLFVGMAGVGFLDDYIKVVKQRSLGLRARAKMIGQAVIAVTFGVLALNPSMRNSDGVAPASHQLSFLRDFGPHLAGIVVIVLIWLMVNGTSNATNLTDGLDGLLAGSATMVFGAYLIIGVWQNNHRCHTAGVADSICYNVHAPLDLAAIAAAIAGACFGFLWWNASPARIIMGDTGSLAIGAAMAGFAIMSRTEMLLIVLGGLYVAITMSVMLQVTWFKATKRTSGVGKRLFRMAPLQHHFEILGWEQVTIVIRFWIITGLCVVAGLGIFYSEWVANL</sequence>
<feature type="binding site" evidence="9">
    <location>
        <position position="258"/>
    </location>
    <ligand>
        <name>Mg(2+)</name>
        <dbReference type="ChEBI" id="CHEBI:18420"/>
    </ligand>
</feature>
<feature type="binding site" evidence="9">
    <location>
        <position position="179"/>
    </location>
    <ligand>
        <name>Mg(2+)</name>
        <dbReference type="ChEBI" id="CHEBI:18420"/>
    </ligand>
</feature>